<keyword evidence="5 7" id="KW-0472">Membrane</keyword>
<dbReference type="Gene3D" id="1.20.1250.20">
    <property type="entry name" value="MFS general substrate transporter like domains"/>
    <property type="match status" value="3"/>
</dbReference>
<dbReference type="PANTHER" id="PTHR16172:SF41">
    <property type="entry name" value="MAJOR FACILITATOR SUPERFAMILY DOMAIN-CONTAINING PROTEIN 6-LIKE"/>
    <property type="match status" value="1"/>
</dbReference>
<dbReference type="PANTHER" id="PTHR16172">
    <property type="entry name" value="MAJOR FACILITATOR SUPERFAMILY DOMAIN-CONTAINING PROTEIN 6-LIKE"/>
    <property type="match status" value="1"/>
</dbReference>
<feature type="transmembrane region" description="Helical" evidence="7">
    <location>
        <begin position="623"/>
        <end position="654"/>
    </location>
</feature>
<dbReference type="EMBL" id="JADBJN010000002">
    <property type="protein sequence ID" value="KAG5674322.1"/>
    <property type="molecule type" value="Genomic_DNA"/>
</dbReference>
<name>A0A9J6BX55_POLVA</name>
<feature type="transmembrane region" description="Helical" evidence="7">
    <location>
        <begin position="475"/>
        <end position="499"/>
    </location>
</feature>
<dbReference type="InterPro" id="IPR051717">
    <property type="entry name" value="MFS_MFSD6"/>
</dbReference>
<evidence type="ECO:0000256" key="6">
    <source>
        <dbReference type="SAM" id="MobiDB-lite"/>
    </source>
</evidence>
<evidence type="ECO:0000313" key="9">
    <source>
        <dbReference type="EMBL" id="KAG5674322.1"/>
    </source>
</evidence>
<dbReference type="OrthoDB" id="10056177at2759"/>
<keyword evidence="3 7" id="KW-0812">Transmembrane</keyword>
<feature type="transmembrane region" description="Helical" evidence="7">
    <location>
        <begin position="583"/>
        <end position="603"/>
    </location>
</feature>
<protein>
    <recommendedName>
        <fullName evidence="8">Major facilitator superfamily associated domain-containing protein</fullName>
    </recommendedName>
</protein>
<evidence type="ECO:0000256" key="5">
    <source>
        <dbReference type="ARBA" id="ARBA00023136"/>
    </source>
</evidence>
<dbReference type="InterPro" id="IPR024989">
    <property type="entry name" value="MFS_assoc_dom"/>
</dbReference>
<evidence type="ECO:0000256" key="7">
    <source>
        <dbReference type="SAM" id="Phobius"/>
    </source>
</evidence>
<proteinExistence type="inferred from homology"/>
<gene>
    <name evidence="9" type="ORF">PVAND_004299</name>
</gene>
<dbReference type="InterPro" id="IPR036259">
    <property type="entry name" value="MFS_trans_sf"/>
</dbReference>
<evidence type="ECO:0000259" key="8">
    <source>
        <dbReference type="Pfam" id="PF12832"/>
    </source>
</evidence>
<dbReference type="Proteomes" id="UP001107558">
    <property type="component" value="Chromosome 2"/>
</dbReference>
<dbReference type="CDD" id="cd17335">
    <property type="entry name" value="MFS_MFSD6"/>
    <property type="match status" value="1"/>
</dbReference>
<reference evidence="9" key="1">
    <citation type="submission" date="2021-03" db="EMBL/GenBank/DDBJ databases">
        <title>Chromosome level genome of the anhydrobiotic midge Polypedilum vanderplanki.</title>
        <authorList>
            <person name="Yoshida Y."/>
            <person name="Kikawada T."/>
            <person name="Gusev O."/>
        </authorList>
    </citation>
    <scope>NUCLEOTIDE SEQUENCE</scope>
    <source>
        <strain evidence="9">NIAS01</strain>
        <tissue evidence="9">Whole body or cell culture</tissue>
    </source>
</reference>
<feature type="transmembrane region" description="Helical" evidence="7">
    <location>
        <begin position="405"/>
        <end position="425"/>
    </location>
</feature>
<dbReference type="Pfam" id="PF12832">
    <property type="entry name" value="MFS_1_like"/>
    <property type="match status" value="1"/>
</dbReference>
<feature type="compositionally biased region" description="Basic and acidic residues" evidence="6">
    <location>
        <begin position="930"/>
        <end position="955"/>
    </location>
</feature>
<dbReference type="SUPFAM" id="SSF103473">
    <property type="entry name" value="MFS general substrate transporter"/>
    <property type="match status" value="2"/>
</dbReference>
<feature type="transmembrane region" description="Helical" evidence="7">
    <location>
        <begin position="675"/>
        <end position="697"/>
    </location>
</feature>
<feature type="region of interest" description="Disordered" evidence="6">
    <location>
        <begin position="885"/>
        <end position="955"/>
    </location>
</feature>
<feature type="domain" description="Major facilitator superfamily associated" evidence="8">
    <location>
        <begin position="50"/>
        <end position="678"/>
    </location>
</feature>
<dbReference type="GO" id="GO:0016020">
    <property type="term" value="C:membrane"/>
    <property type="evidence" value="ECO:0007669"/>
    <property type="project" value="UniProtKB-SubCell"/>
</dbReference>
<comment type="caution">
    <text evidence="9">The sequence shown here is derived from an EMBL/GenBank/DDBJ whole genome shotgun (WGS) entry which is preliminary data.</text>
</comment>
<keyword evidence="4 7" id="KW-1133">Transmembrane helix</keyword>
<feature type="region of interest" description="Disordered" evidence="6">
    <location>
        <begin position="1"/>
        <end position="27"/>
    </location>
</feature>
<feature type="transmembrane region" description="Helical" evidence="7">
    <location>
        <begin position="84"/>
        <end position="106"/>
    </location>
</feature>
<feature type="transmembrane region" description="Helical" evidence="7">
    <location>
        <begin position="550"/>
        <end position="571"/>
    </location>
</feature>
<evidence type="ECO:0000256" key="2">
    <source>
        <dbReference type="ARBA" id="ARBA00005241"/>
    </source>
</evidence>
<comment type="similarity">
    <text evidence="2">Belongs to the major facilitator superfamily. MFSD6 family.</text>
</comment>
<accession>A0A9J6BX55</accession>
<evidence type="ECO:0000256" key="3">
    <source>
        <dbReference type="ARBA" id="ARBA00022692"/>
    </source>
</evidence>
<evidence type="ECO:0000313" key="10">
    <source>
        <dbReference type="Proteomes" id="UP001107558"/>
    </source>
</evidence>
<feature type="transmembrane region" description="Helical" evidence="7">
    <location>
        <begin position="446"/>
        <end position="463"/>
    </location>
</feature>
<organism evidence="9 10">
    <name type="scientific">Polypedilum vanderplanki</name>
    <name type="common">Sleeping chironomid midge</name>
    <dbReference type="NCBI Taxonomy" id="319348"/>
    <lineage>
        <taxon>Eukaryota</taxon>
        <taxon>Metazoa</taxon>
        <taxon>Ecdysozoa</taxon>
        <taxon>Arthropoda</taxon>
        <taxon>Hexapoda</taxon>
        <taxon>Insecta</taxon>
        <taxon>Pterygota</taxon>
        <taxon>Neoptera</taxon>
        <taxon>Endopterygota</taxon>
        <taxon>Diptera</taxon>
        <taxon>Nematocera</taxon>
        <taxon>Chironomoidea</taxon>
        <taxon>Chironomidae</taxon>
        <taxon>Chironominae</taxon>
        <taxon>Polypedilum</taxon>
        <taxon>Polypedilum</taxon>
    </lineage>
</organism>
<dbReference type="AlphaFoldDB" id="A0A9J6BX55"/>
<keyword evidence="10" id="KW-1185">Reference proteome</keyword>
<feature type="compositionally biased region" description="Polar residues" evidence="6">
    <location>
        <begin position="916"/>
        <end position="929"/>
    </location>
</feature>
<evidence type="ECO:0000256" key="1">
    <source>
        <dbReference type="ARBA" id="ARBA00004141"/>
    </source>
</evidence>
<evidence type="ECO:0000256" key="4">
    <source>
        <dbReference type="ARBA" id="ARBA00022989"/>
    </source>
</evidence>
<comment type="subcellular location">
    <subcellularLocation>
        <location evidence="1">Membrane</location>
        <topology evidence="1">Multi-pass membrane protein</topology>
    </subcellularLocation>
</comment>
<feature type="transmembrane region" description="Helical" evidence="7">
    <location>
        <begin position="50"/>
        <end position="72"/>
    </location>
</feature>
<sequence length="955" mass="107872">MNTSTSNENNKNETQTTATATTTTNTNAEDDEKSAFMKLLRKWKINPNLFMLKCSLFLLHGATSSLLPYLTIHMQSIGITMEEIAIIYLALPFTTFLAPPITGFLVDKFGKYKPVVIITLLLNAIFHHTLLWIPPAEIPGEMSPAYVMRHPQSGSVEVWWSPCPSRECPEDEEINIVVDACIDHCLLLELDEQNPKIESLPNQATRSPFLRVKNTNEEDDLNFKISKKKITDQTQMKVLTEFTTDSSFQIFSSSSENPMKFFKKSRVNLTDVDNIDDEDELEEEDEESWVAGSGESVLFHLDMHPDLGEPIEQLGIEIEDANDDNVTNFKQRFGEKLLWEKGVNVTELEEEDLRCGGLVMRHNMTISAERLKILAEDCMVQKCQFLSGGPEVCPPDYKESDDKIFWIYFLLRFLGTTMLSGGVTMMDPIALTMIEKYGGDFGRERLFSMFGMAIFSPITGMLIDHNSRELGYTDYSAAFYTYDILLFITAITVFLMPLGEKLPSDNVFRNLWNLLKMPHVMCFIWFLFVLGNFWGFIESFLFLYLKELGAPNYLLGITITVGTISSIPFLYTAERLTKIFGHVNLIVIAFFSHAGRLVGYSFIENSWWCFPFEAMEALSCHLMWVAAATYCSLLAPKNLLATLLGVLGMAHFSLGRGSGSFFGGFLIGEVGTRDAFRYMGLIAVAGGLAYKLIYVAWLKRFDAADDDADVIENGENEKLSPEPKMKDASTSMSQERLSLMIKFNQMGSVSSLSRGSKADINSFIHRRSSYSISGTKGGSASKVDLLKSALEINHGKISNPQLRKDEKNSDQSLRSIHAESAPKLYNHYGSRNISQPSFIDEVLNEDVEFPTPLTKQKKKHHQSGLLYSGDIELDALRNYLRDTERRDSIPEEDSEHQHVSQTRQMKPIYEIDKQANNDCESSTTTTANVNEEKQVNLKKNVDKDDEEKQTMKTSS</sequence>
<feature type="transmembrane region" description="Helical" evidence="7">
    <location>
        <begin position="520"/>
        <end position="544"/>
    </location>
</feature>